<accession>A0A915J7U7</accession>
<organism evidence="2 3">
    <name type="scientific">Romanomermis culicivorax</name>
    <name type="common">Nematode worm</name>
    <dbReference type="NCBI Taxonomy" id="13658"/>
    <lineage>
        <taxon>Eukaryota</taxon>
        <taxon>Metazoa</taxon>
        <taxon>Ecdysozoa</taxon>
        <taxon>Nematoda</taxon>
        <taxon>Enoplea</taxon>
        <taxon>Dorylaimia</taxon>
        <taxon>Mermithida</taxon>
        <taxon>Mermithoidea</taxon>
        <taxon>Mermithidae</taxon>
        <taxon>Romanomermis</taxon>
    </lineage>
</organism>
<name>A0A915J7U7_ROMCU</name>
<keyword evidence="2" id="KW-1185">Reference proteome</keyword>
<dbReference type="Proteomes" id="UP000887565">
    <property type="component" value="Unplaced"/>
</dbReference>
<dbReference type="WBParaSite" id="nRc.2.0.1.t22215-RA">
    <property type="protein sequence ID" value="nRc.2.0.1.t22215-RA"/>
    <property type="gene ID" value="nRc.2.0.1.g22215"/>
</dbReference>
<protein>
    <submittedName>
        <fullName evidence="3">Uncharacterized protein</fullName>
    </submittedName>
</protein>
<feature type="compositionally biased region" description="Basic residues" evidence="1">
    <location>
        <begin position="69"/>
        <end position="78"/>
    </location>
</feature>
<evidence type="ECO:0000313" key="2">
    <source>
        <dbReference type="Proteomes" id="UP000887565"/>
    </source>
</evidence>
<sequence>MKRIKTEKHAGITQLTLPDYHCAKLLFSSQTDKSSIPSFYVIWLDILSFLGQGACPEASRPTASDDKSSRKRGEKIIK</sequence>
<proteinExistence type="predicted"/>
<evidence type="ECO:0000256" key="1">
    <source>
        <dbReference type="SAM" id="MobiDB-lite"/>
    </source>
</evidence>
<reference evidence="3" key="1">
    <citation type="submission" date="2022-11" db="UniProtKB">
        <authorList>
            <consortium name="WormBaseParasite"/>
        </authorList>
    </citation>
    <scope>IDENTIFICATION</scope>
</reference>
<evidence type="ECO:0000313" key="3">
    <source>
        <dbReference type="WBParaSite" id="nRc.2.0.1.t22215-RA"/>
    </source>
</evidence>
<dbReference type="AlphaFoldDB" id="A0A915J7U7"/>
<feature type="region of interest" description="Disordered" evidence="1">
    <location>
        <begin position="55"/>
        <end position="78"/>
    </location>
</feature>